<keyword evidence="5" id="KW-0328">Glycosyltransferase</keyword>
<protein>
    <submittedName>
        <fullName evidence="5">UDP-N-acetylglucosamine-peptide N-acetylglucosaminyltransferase</fullName>
    </submittedName>
</protein>
<dbReference type="PANTHER" id="PTHR44858">
    <property type="entry name" value="TETRATRICOPEPTIDE REPEAT PROTEIN 6"/>
    <property type="match status" value="1"/>
</dbReference>
<dbReference type="Proteomes" id="UP001431209">
    <property type="component" value="Unassembled WGS sequence"/>
</dbReference>
<dbReference type="SUPFAM" id="SSF48452">
    <property type="entry name" value="TPR-like"/>
    <property type="match status" value="2"/>
</dbReference>
<dbReference type="AlphaFoldDB" id="A0AAW2Z2Q6"/>
<dbReference type="InterPro" id="IPR019734">
    <property type="entry name" value="TPR_rpt"/>
</dbReference>
<evidence type="ECO:0000256" key="4">
    <source>
        <dbReference type="SAM" id="Coils"/>
    </source>
</evidence>
<keyword evidence="2 3" id="KW-0802">TPR repeat</keyword>
<accession>A0AAW2Z2Q6</accession>
<evidence type="ECO:0000256" key="1">
    <source>
        <dbReference type="ARBA" id="ARBA00022737"/>
    </source>
</evidence>
<evidence type="ECO:0000313" key="6">
    <source>
        <dbReference type="Proteomes" id="UP001431209"/>
    </source>
</evidence>
<organism evidence="5 6">
    <name type="scientific">Acrasis kona</name>
    <dbReference type="NCBI Taxonomy" id="1008807"/>
    <lineage>
        <taxon>Eukaryota</taxon>
        <taxon>Discoba</taxon>
        <taxon>Heterolobosea</taxon>
        <taxon>Tetramitia</taxon>
        <taxon>Eutetramitia</taxon>
        <taxon>Acrasidae</taxon>
        <taxon>Acrasis</taxon>
    </lineage>
</organism>
<keyword evidence="1" id="KW-0677">Repeat</keyword>
<proteinExistence type="predicted"/>
<sequence length="502" mass="59158">MTKTMDQSDDHMSEREDTVMILQTNEFNEDFSKKMNISHPNTATTLTNQNHQLLRLQIQHSLSIFQNVSQSVSISALRSLVDAHVLEQNVQLFKDWNIYAHIIVLTTLLATLSSSFDPDLDTFAYYGVHKEDLTWTLEEFERQRQAMLRQVEAEETSYCYMRRAMLLRFEFKPKQANKCFKRSVELNQHSYESIYSRAMIALRLNKPIDYLKQLNLALFVCERDIALMDRMPRWFDQQLVIRAKSFKHSIRGRMLIKRKLYASSLKEYKSAVQVDCTSMYAHFYLGFYYSFEGREKNDELSTKHFMEALRFTGVERRDVYASLIYDNLGQVFESADRFEEALRFYTRSLEANPRYGWGYQNRALLLPEMNRYNEAVNDNTQCIEFEPEMDSISSDLYAERARSYFNLSENEKCINDLIKAKSLDPTLEYPYVMLSYLEIGDEAKALQLIEEGIRNCRGESADLLSVLGRKYWFYSTVVNDYAKAQEAKRVLDNFEKSHFRIE</sequence>
<dbReference type="GO" id="GO:0016757">
    <property type="term" value="F:glycosyltransferase activity"/>
    <property type="evidence" value="ECO:0007669"/>
    <property type="project" value="UniProtKB-KW"/>
</dbReference>
<keyword evidence="4" id="KW-0175">Coiled coil</keyword>
<dbReference type="PROSITE" id="PS50005">
    <property type="entry name" value="TPR"/>
    <property type="match status" value="1"/>
</dbReference>
<keyword evidence="6" id="KW-1185">Reference proteome</keyword>
<dbReference type="Gene3D" id="1.25.40.10">
    <property type="entry name" value="Tetratricopeptide repeat domain"/>
    <property type="match status" value="2"/>
</dbReference>
<feature type="coiled-coil region" evidence="4">
    <location>
        <begin position="130"/>
        <end position="157"/>
    </location>
</feature>
<evidence type="ECO:0000313" key="5">
    <source>
        <dbReference type="EMBL" id="KAL0483552.1"/>
    </source>
</evidence>
<dbReference type="PROSITE" id="PS50293">
    <property type="entry name" value="TPR_REGION"/>
    <property type="match status" value="1"/>
</dbReference>
<dbReference type="EMBL" id="JAOPGA020000966">
    <property type="protein sequence ID" value="KAL0483552.1"/>
    <property type="molecule type" value="Genomic_DNA"/>
</dbReference>
<name>A0AAW2Z2Q6_9EUKA</name>
<dbReference type="Pfam" id="PF13181">
    <property type="entry name" value="TPR_8"/>
    <property type="match status" value="1"/>
</dbReference>
<dbReference type="InterPro" id="IPR011990">
    <property type="entry name" value="TPR-like_helical_dom_sf"/>
</dbReference>
<dbReference type="InterPro" id="IPR050498">
    <property type="entry name" value="Ycf3"/>
</dbReference>
<dbReference type="PANTHER" id="PTHR44858:SF1">
    <property type="entry name" value="UDP-N-ACETYLGLUCOSAMINE--PEPTIDE N-ACETYLGLUCOSAMINYLTRANSFERASE SPINDLY-RELATED"/>
    <property type="match status" value="1"/>
</dbReference>
<comment type="caution">
    <text evidence="5">The sequence shown here is derived from an EMBL/GenBank/DDBJ whole genome shotgun (WGS) entry which is preliminary data.</text>
</comment>
<dbReference type="SMART" id="SM00028">
    <property type="entry name" value="TPR"/>
    <property type="match status" value="4"/>
</dbReference>
<keyword evidence="5" id="KW-0808">Transferase</keyword>
<gene>
    <name evidence="5" type="ORF">AKO1_014544</name>
</gene>
<evidence type="ECO:0000256" key="3">
    <source>
        <dbReference type="PROSITE-ProRule" id="PRU00339"/>
    </source>
</evidence>
<feature type="repeat" description="TPR" evidence="3">
    <location>
        <begin position="322"/>
        <end position="355"/>
    </location>
</feature>
<reference evidence="5 6" key="1">
    <citation type="submission" date="2024-03" db="EMBL/GenBank/DDBJ databases">
        <title>The Acrasis kona genome and developmental transcriptomes reveal deep origins of eukaryotic multicellular pathways.</title>
        <authorList>
            <person name="Sheikh S."/>
            <person name="Fu C.-J."/>
            <person name="Brown M.W."/>
            <person name="Baldauf S.L."/>
        </authorList>
    </citation>
    <scope>NUCLEOTIDE SEQUENCE [LARGE SCALE GENOMIC DNA]</scope>
    <source>
        <strain evidence="5 6">ATCC MYA-3509</strain>
    </source>
</reference>
<evidence type="ECO:0000256" key="2">
    <source>
        <dbReference type="ARBA" id="ARBA00022803"/>
    </source>
</evidence>